<dbReference type="PANTHER" id="PTHR22911">
    <property type="entry name" value="ACYL-MALONYL CONDENSING ENZYME-RELATED"/>
    <property type="match status" value="1"/>
</dbReference>
<evidence type="ECO:0000313" key="11">
    <source>
        <dbReference type="Proteomes" id="UP000277424"/>
    </source>
</evidence>
<evidence type="ECO:0000259" key="9">
    <source>
        <dbReference type="Pfam" id="PF00892"/>
    </source>
</evidence>
<evidence type="ECO:0000256" key="5">
    <source>
        <dbReference type="ARBA" id="ARBA00022692"/>
    </source>
</evidence>
<comment type="caution">
    <text evidence="10">The sequence shown here is derived from an EMBL/GenBank/DDBJ whole genome shotgun (WGS) entry which is preliminary data.</text>
</comment>
<protein>
    <submittedName>
        <fullName evidence="10">Chloramphenicol-sensitive protein RarD</fullName>
    </submittedName>
</protein>
<keyword evidence="5 8" id="KW-0812">Transmembrane</keyword>
<proteinExistence type="inferred from homology"/>
<feature type="transmembrane region" description="Helical" evidence="8">
    <location>
        <begin position="227"/>
        <end position="245"/>
    </location>
</feature>
<dbReference type="PANTHER" id="PTHR22911:SF137">
    <property type="entry name" value="SOLUTE CARRIER FAMILY 35 MEMBER G2-RELATED"/>
    <property type="match status" value="1"/>
</dbReference>
<sequence>MTVKSVSGASAPLDAVARREALIGVGYGLAAFLFWGVAPIYFKLVAHVAPPEILAHRIAWSAVFLLLLIGLLRRWRGVVTALTSWRLFLPLLLSAAILSSNWFTYIVAVNSGQVLQASLGYYINPLVNVLLGMLFLKERLRPAQIAAVALAAIGVAVMIGAAGEVPLIALFLGFSFGFYGLIRKLVPVDAISGLSVEAVALTPFALGYIFWLGSAGSFAAVDLATDLLLVAAGLVTLLPLLWFNAAARRLKLSTVGILQYVAPTGQFLLAVLLFGEEFTPAHMVTFGCIWAGLALYTADALRGSKGRGQ</sequence>
<comment type="subcellular location">
    <subcellularLocation>
        <location evidence="1">Cell membrane</location>
        <topology evidence="1">Multi-pass membrane protein</topology>
    </subcellularLocation>
</comment>
<feature type="transmembrane region" description="Helical" evidence="8">
    <location>
        <begin position="167"/>
        <end position="186"/>
    </location>
</feature>
<feature type="transmembrane region" description="Helical" evidence="8">
    <location>
        <begin position="54"/>
        <end position="75"/>
    </location>
</feature>
<evidence type="ECO:0000256" key="2">
    <source>
        <dbReference type="ARBA" id="ARBA00007362"/>
    </source>
</evidence>
<feature type="transmembrane region" description="Helical" evidence="8">
    <location>
        <begin position="21"/>
        <end position="42"/>
    </location>
</feature>
<evidence type="ECO:0000313" key="10">
    <source>
        <dbReference type="EMBL" id="RKQ73540.1"/>
    </source>
</evidence>
<gene>
    <name evidence="10" type="ORF">BCL74_1329</name>
</gene>
<dbReference type="NCBIfam" id="TIGR00688">
    <property type="entry name" value="rarD"/>
    <property type="match status" value="1"/>
</dbReference>
<dbReference type="AlphaFoldDB" id="A0A420WRC9"/>
<name>A0A420WRC9_9PROT</name>
<feature type="transmembrane region" description="Helical" evidence="8">
    <location>
        <begin position="119"/>
        <end position="136"/>
    </location>
</feature>
<dbReference type="GO" id="GO:0005886">
    <property type="term" value="C:plasma membrane"/>
    <property type="evidence" value="ECO:0007669"/>
    <property type="project" value="UniProtKB-SubCell"/>
</dbReference>
<feature type="transmembrane region" description="Helical" evidence="8">
    <location>
        <begin position="198"/>
        <end position="221"/>
    </location>
</feature>
<comment type="similarity">
    <text evidence="2">Belongs to the EamA transporter family.</text>
</comment>
<evidence type="ECO:0000256" key="3">
    <source>
        <dbReference type="ARBA" id="ARBA00022448"/>
    </source>
</evidence>
<feature type="domain" description="EamA" evidence="9">
    <location>
        <begin position="23"/>
        <end position="159"/>
    </location>
</feature>
<evidence type="ECO:0000256" key="8">
    <source>
        <dbReference type="SAM" id="Phobius"/>
    </source>
</evidence>
<evidence type="ECO:0000256" key="6">
    <source>
        <dbReference type="ARBA" id="ARBA00022989"/>
    </source>
</evidence>
<dbReference type="OrthoDB" id="369870at2"/>
<organism evidence="10 11">
    <name type="scientific">Oceanibaculum indicum</name>
    <dbReference type="NCBI Taxonomy" id="526216"/>
    <lineage>
        <taxon>Bacteria</taxon>
        <taxon>Pseudomonadati</taxon>
        <taxon>Pseudomonadota</taxon>
        <taxon>Alphaproteobacteria</taxon>
        <taxon>Rhodospirillales</taxon>
        <taxon>Oceanibaculaceae</taxon>
        <taxon>Oceanibaculum</taxon>
    </lineage>
</organism>
<dbReference type="InterPro" id="IPR000620">
    <property type="entry name" value="EamA_dom"/>
</dbReference>
<keyword evidence="7 8" id="KW-0472">Membrane</keyword>
<keyword evidence="4" id="KW-1003">Cell membrane</keyword>
<feature type="transmembrane region" description="Helical" evidence="8">
    <location>
        <begin position="143"/>
        <end position="161"/>
    </location>
</feature>
<dbReference type="InterPro" id="IPR004626">
    <property type="entry name" value="RarD"/>
</dbReference>
<feature type="transmembrane region" description="Helical" evidence="8">
    <location>
        <begin position="281"/>
        <end position="301"/>
    </location>
</feature>
<evidence type="ECO:0000256" key="7">
    <source>
        <dbReference type="ARBA" id="ARBA00023136"/>
    </source>
</evidence>
<dbReference type="SUPFAM" id="SSF103481">
    <property type="entry name" value="Multidrug resistance efflux transporter EmrE"/>
    <property type="match status" value="2"/>
</dbReference>
<dbReference type="Pfam" id="PF00892">
    <property type="entry name" value="EamA"/>
    <property type="match status" value="1"/>
</dbReference>
<accession>A0A420WRC9</accession>
<dbReference type="InterPro" id="IPR037185">
    <property type="entry name" value="EmrE-like"/>
</dbReference>
<feature type="transmembrane region" description="Helical" evidence="8">
    <location>
        <begin position="257"/>
        <end position="275"/>
    </location>
</feature>
<reference evidence="10 11" key="1">
    <citation type="submission" date="2018-10" db="EMBL/GenBank/DDBJ databases">
        <title>Comparative analysis of microorganisms from saline springs in Andes Mountain Range, Colombia.</title>
        <authorList>
            <person name="Rubin E."/>
        </authorList>
    </citation>
    <scope>NUCLEOTIDE SEQUENCE [LARGE SCALE GENOMIC DNA]</scope>
    <source>
        <strain evidence="10 11">USBA 36</strain>
    </source>
</reference>
<keyword evidence="3" id="KW-0813">Transport</keyword>
<dbReference type="EMBL" id="RBIG01000001">
    <property type="protein sequence ID" value="RKQ73540.1"/>
    <property type="molecule type" value="Genomic_DNA"/>
</dbReference>
<evidence type="ECO:0000256" key="4">
    <source>
        <dbReference type="ARBA" id="ARBA00022475"/>
    </source>
</evidence>
<feature type="transmembrane region" description="Helical" evidence="8">
    <location>
        <begin position="87"/>
        <end position="107"/>
    </location>
</feature>
<dbReference type="RefSeq" id="WP_121218495.1">
    <property type="nucleotide sequence ID" value="NZ_RBIG01000001.1"/>
</dbReference>
<dbReference type="Proteomes" id="UP000277424">
    <property type="component" value="Unassembled WGS sequence"/>
</dbReference>
<keyword evidence="6 8" id="KW-1133">Transmembrane helix</keyword>
<evidence type="ECO:0000256" key="1">
    <source>
        <dbReference type="ARBA" id="ARBA00004651"/>
    </source>
</evidence>